<proteinExistence type="predicted"/>
<name>I3CDX9_9GAMM</name>
<accession>I3CDX9</accession>
<protein>
    <recommendedName>
        <fullName evidence="4">Membrane protein implicated in regulation of membrane protease activity</fullName>
    </recommendedName>
</protein>
<keyword evidence="3" id="KW-1185">Reference proteome</keyword>
<reference evidence="2 3" key="1">
    <citation type="submission" date="2011-11" db="EMBL/GenBank/DDBJ databases">
        <title>Improved High-Quality Draft sequence of Beggiatoa alba B18lD.</title>
        <authorList>
            <consortium name="US DOE Joint Genome Institute"/>
            <person name="Lucas S."/>
            <person name="Han J."/>
            <person name="Lapidus A."/>
            <person name="Cheng J.-F."/>
            <person name="Goodwin L."/>
            <person name="Pitluck S."/>
            <person name="Peters L."/>
            <person name="Mikhailova N."/>
            <person name="Held B."/>
            <person name="Detter J.C."/>
            <person name="Han C."/>
            <person name="Tapia R."/>
            <person name="Land M."/>
            <person name="Hauser L."/>
            <person name="Kyrpides N."/>
            <person name="Ivanova N."/>
            <person name="Pagani I."/>
            <person name="Samuel K."/>
            <person name="Teske A."/>
            <person name="Mueller J."/>
            <person name="Woyke T."/>
        </authorList>
    </citation>
    <scope>NUCLEOTIDE SEQUENCE [LARGE SCALE GENOMIC DNA]</scope>
    <source>
        <strain evidence="2 3">B18LD</strain>
    </source>
</reference>
<feature type="transmembrane region" description="Helical" evidence="1">
    <location>
        <begin position="57"/>
        <end position="80"/>
    </location>
</feature>
<evidence type="ECO:0000256" key="1">
    <source>
        <dbReference type="SAM" id="Phobius"/>
    </source>
</evidence>
<dbReference type="HOGENOM" id="CLU_086035_1_1_6"/>
<sequence>MENNFLNIILTFPNVIFTILLGIILLYWILVILGALDIEFFDIDDLDNFFESIHTGFAHAPFTIIFSLFTLCAWILSALGTQLLLTTIYNEFWQFLFGVLLLVLSIWLSAYITVYLIVPLQKWLPQTEGAKIRGGQDLLGKVCKITTGQVSANAGQAEYNDGGAGLVLTVRTHKATVHLKKGDNALIVEYDAKHNIYYVDSFE</sequence>
<dbReference type="EMBL" id="JH600070">
    <property type="protein sequence ID" value="EIJ41822.1"/>
    <property type="molecule type" value="Genomic_DNA"/>
</dbReference>
<evidence type="ECO:0008006" key="4">
    <source>
        <dbReference type="Google" id="ProtNLM"/>
    </source>
</evidence>
<keyword evidence="1" id="KW-1133">Transmembrane helix</keyword>
<evidence type="ECO:0000313" key="2">
    <source>
        <dbReference type="EMBL" id="EIJ41822.1"/>
    </source>
</evidence>
<organism evidence="2 3">
    <name type="scientific">Beggiatoa alba B18LD</name>
    <dbReference type="NCBI Taxonomy" id="395493"/>
    <lineage>
        <taxon>Bacteria</taxon>
        <taxon>Pseudomonadati</taxon>
        <taxon>Pseudomonadota</taxon>
        <taxon>Gammaproteobacteria</taxon>
        <taxon>Thiotrichales</taxon>
        <taxon>Thiotrichaceae</taxon>
        <taxon>Beggiatoa</taxon>
    </lineage>
</organism>
<dbReference type="STRING" id="395493.BegalDRAFT_0914"/>
<evidence type="ECO:0000313" key="3">
    <source>
        <dbReference type="Proteomes" id="UP000005744"/>
    </source>
</evidence>
<dbReference type="RefSeq" id="WP_002684102.1">
    <property type="nucleotide sequence ID" value="NZ_JH600070.1"/>
</dbReference>
<gene>
    <name evidence="2" type="ORF">BegalDRAFT_0914</name>
</gene>
<dbReference type="OrthoDB" id="8912654at2"/>
<feature type="transmembrane region" description="Helical" evidence="1">
    <location>
        <begin position="92"/>
        <end position="118"/>
    </location>
</feature>
<dbReference type="Proteomes" id="UP000005744">
    <property type="component" value="Unassembled WGS sequence"/>
</dbReference>
<keyword evidence="1" id="KW-0812">Transmembrane</keyword>
<dbReference type="AlphaFoldDB" id="I3CDX9"/>
<feature type="transmembrane region" description="Helical" evidence="1">
    <location>
        <begin position="15"/>
        <end position="36"/>
    </location>
</feature>
<dbReference type="eggNOG" id="ENOG5030X71">
    <property type="taxonomic scope" value="Bacteria"/>
</dbReference>
<keyword evidence="1" id="KW-0472">Membrane</keyword>